<evidence type="ECO:0000256" key="5">
    <source>
        <dbReference type="PROSITE-ProRule" id="PRU00221"/>
    </source>
</evidence>
<feature type="domain" description="Acyl-CoA thioesterase-like C-terminal" evidence="8">
    <location>
        <begin position="263"/>
        <end position="348"/>
    </location>
</feature>
<reference evidence="10" key="1">
    <citation type="journal article" date="2013" name="Genome Announc.">
        <title>Genome sequence of the basidiomycetous yeast Pseudozyma antarctica T-34, a producer of the glycolipid biosurfactants mannosylerythritol lipids.</title>
        <authorList>
            <person name="Morita T."/>
            <person name="Koike H."/>
            <person name="Koyama Y."/>
            <person name="Hagiwara H."/>
            <person name="Ito E."/>
            <person name="Fukuoka T."/>
            <person name="Imura T."/>
            <person name="Machida M."/>
            <person name="Kitamoto D."/>
        </authorList>
    </citation>
    <scope>NUCLEOTIDE SEQUENCE [LARGE SCALE GENOMIC DNA]</scope>
    <source>
        <strain evidence="10">T-34</strain>
    </source>
</reference>
<name>M9M1F9_PSEA3</name>
<dbReference type="InterPro" id="IPR036322">
    <property type="entry name" value="WD40_repeat_dom_sf"/>
</dbReference>
<dbReference type="PANTHER" id="PTHR11066:SF35">
    <property type="entry name" value="ACYL-COA THIOESTERASE II"/>
    <property type="match status" value="1"/>
</dbReference>
<dbReference type="PANTHER" id="PTHR11066">
    <property type="entry name" value="ACYL-COA THIOESTERASE"/>
    <property type="match status" value="1"/>
</dbReference>
<dbReference type="GO" id="GO:0047617">
    <property type="term" value="F:fatty acyl-CoA hydrolase activity"/>
    <property type="evidence" value="ECO:0007669"/>
    <property type="project" value="InterPro"/>
</dbReference>
<keyword evidence="4" id="KW-0378">Hydrolase</keyword>
<dbReference type="EMBL" id="DF196792">
    <property type="protein sequence ID" value="GAC77484.1"/>
    <property type="molecule type" value="Genomic_DNA"/>
</dbReference>
<dbReference type="InterPro" id="IPR029069">
    <property type="entry name" value="HotDog_dom_sf"/>
</dbReference>
<feature type="domain" description="Acyl-CoA thioesterase-like N-terminal HotDog" evidence="7">
    <location>
        <begin position="26"/>
        <end position="120"/>
    </location>
</feature>
<dbReference type="Gene3D" id="2.40.160.210">
    <property type="entry name" value="Acyl-CoA thioesterase, double hotdog domain"/>
    <property type="match status" value="1"/>
</dbReference>
<feature type="repeat" description="WD" evidence="5">
    <location>
        <begin position="612"/>
        <end position="654"/>
    </location>
</feature>
<dbReference type="Proteomes" id="UP000011976">
    <property type="component" value="Unassembled WGS sequence"/>
</dbReference>
<evidence type="ECO:0000313" key="10">
    <source>
        <dbReference type="Proteomes" id="UP000011976"/>
    </source>
</evidence>
<keyword evidence="3" id="KW-0677">Repeat</keyword>
<dbReference type="SMART" id="SM00320">
    <property type="entry name" value="WD40"/>
    <property type="match status" value="3"/>
</dbReference>
<evidence type="ECO:0000313" key="9">
    <source>
        <dbReference type="EMBL" id="GAC77484.1"/>
    </source>
</evidence>
<dbReference type="SUPFAM" id="SSF54637">
    <property type="entry name" value="Thioesterase/thiol ester dehydrase-isomerase"/>
    <property type="match status" value="2"/>
</dbReference>
<dbReference type="PROSITE" id="PS50082">
    <property type="entry name" value="WD_REPEATS_2"/>
    <property type="match status" value="1"/>
</dbReference>
<dbReference type="GO" id="GO:0006637">
    <property type="term" value="P:acyl-CoA metabolic process"/>
    <property type="evidence" value="ECO:0007669"/>
    <property type="project" value="InterPro"/>
</dbReference>
<dbReference type="InterPro" id="IPR042171">
    <property type="entry name" value="Acyl-CoA_hotdog"/>
</dbReference>
<dbReference type="AlphaFoldDB" id="M9M1F9"/>
<comment type="similarity">
    <text evidence="1">Belongs to the C/M/P thioester hydrolase family.</text>
</comment>
<evidence type="ECO:0000259" key="7">
    <source>
        <dbReference type="Pfam" id="PF13622"/>
    </source>
</evidence>
<organism evidence="9 10">
    <name type="scientific">Pseudozyma antarctica (strain T-34)</name>
    <name type="common">Yeast</name>
    <name type="synonym">Candida antarctica</name>
    <dbReference type="NCBI Taxonomy" id="1151754"/>
    <lineage>
        <taxon>Eukaryota</taxon>
        <taxon>Fungi</taxon>
        <taxon>Dikarya</taxon>
        <taxon>Basidiomycota</taxon>
        <taxon>Ustilaginomycotina</taxon>
        <taxon>Ustilaginomycetes</taxon>
        <taxon>Ustilaginales</taxon>
        <taxon>Ustilaginaceae</taxon>
        <taxon>Moesziomyces</taxon>
    </lineage>
</organism>
<dbReference type="STRING" id="1151754.M9M1F9"/>
<gene>
    <name evidence="9" type="ORF">PANT_26c00074</name>
</gene>
<protein>
    <submittedName>
        <fullName evidence="9">Uncharacterized protein</fullName>
    </submittedName>
</protein>
<evidence type="ECO:0000259" key="8">
    <source>
        <dbReference type="Pfam" id="PF20789"/>
    </source>
</evidence>
<proteinExistence type="inferred from homology"/>
<dbReference type="CDD" id="cd03444">
    <property type="entry name" value="Thioesterase_II_repeat1"/>
    <property type="match status" value="1"/>
</dbReference>
<evidence type="ECO:0000256" key="2">
    <source>
        <dbReference type="ARBA" id="ARBA00022574"/>
    </source>
</evidence>
<dbReference type="InterPro" id="IPR019775">
    <property type="entry name" value="WD40_repeat_CS"/>
</dbReference>
<dbReference type="Pfam" id="PF00400">
    <property type="entry name" value="WD40"/>
    <property type="match status" value="2"/>
</dbReference>
<dbReference type="InterPro" id="IPR049449">
    <property type="entry name" value="TesB_ACOT8-like_N"/>
</dbReference>
<evidence type="ECO:0000256" key="6">
    <source>
        <dbReference type="SAM" id="MobiDB-lite"/>
    </source>
</evidence>
<dbReference type="GO" id="GO:0009062">
    <property type="term" value="P:fatty acid catabolic process"/>
    <property type="evidence" value="ECO:0007669"/>
    <property type="project" value="TreeGrafter"/>
</dbReference>
<evidence type="ECO:0000256" key="1">
    <source>
        <dbReference type="ARBA" id="ARBA00006538"/>
    </source>
</evidence>
<keyword evidence="2 5" id="KW-0853">WD repeat</keyword>
<evidence type="ECO:0000256" key="3">
    <source>
        <dbReference type="ARBA" id="ARBA00022737"/>
    </source>
</evidence>
<dbReference type="SUPFAM" id="SSF50978">
    <property type="entry name" value="WD40 repeat-like"/>
    <property type="match status" value="1"/>
</dbReference>
<dbReference type="OrthoDB" id="1932312at2759"/>
<dbReference type="InterPro" id="IPR001680">
    <property type="entry name" value="WD40_rpt"/>
</dbReference>
<accession>M9M1F9</accession>
<evidence type="ECO:0000256" key="4">
    <source>
        <dbReference type="ARBA" id="ARBA00022801"/>
    </source>
</evidence>
<dbReference type="GO" id="GO:0005782">
    <property type="term" value="C:peroxisomal matrix"/>
    <property type="evidence" value="ECO:0007669"/>
    <property type="project" value="UniProtKB-SubCell"/>
</dbReference>
<dbReference type="InterPro" id="IPR049450">
    <property type="entry name" value="ACOT8-like_C"/>
</dbReference>
<dbReference type="CDD" id="cd03445">
    <property type="entry name" value="Thioesterase_II_repeat2"/>
    <property type="match status" value="1"/>
</dbReference>
<dbReference type="PROSITE" id="PS00678">
    <property type="entry name" value="WD_REPEATS_1"/>
    <property type="match status" value="1"/>
</dbReference>
<feature type="region of interest" description="Disordered" evidence="6">
    <location>
        <begin position="350"/>
        <end position="369"/>
    </location>
</feature>
<sequence>MAATFIELVRLRATSDPNVYISCSYPEKMGNTAAIAYGGCVQALVVQAAFKSIESRKEQRNFEIYSLLGNFLGPTLSDRNVKIVVTHVRDTRSFATRFVVASQVQNDGSERSTFSALVDFVAPNKIDTSHAGAPFVAYSKKPRMQYAPPEQLPTMRDIVLRKVQERKVHQKAADHFQNVVFGLNTKVVVSAIPPQGLHAHNAIGLDPLAESEQHALPLTDRFAVDWSKSKHELASPPPAPSRASLPACSYAEAGDAMSMSPASANASLVAFLMDAALSFIPLTFSKKSLADAAVASSLDTALRFFKPADMDDFHLREMQTHAGGDCRTYSEACLWDRSQNLVACMTQVRHSTSSPGSTREPDELAGQSRADADGVALRLNEVRRAHPLPPVRAHRKQVNLAASHTRKSLPTFKAPLWSRWSSVSMSSFLCDQHHHPPEGHPSMSAARASEYDLTIASHLVVERFLLSQGYTSSAAQLRADAQATGLSLPPLPDDALELRTLVESYRSTVRAEEQRRAAEELYSTHSVRSVVDPLTLSLPGPATLPFALARTYDTIHATNILSIARLALPRRTFDTATAGYRNTLQECLVTTGADRRVVFTDAQTGEVEEILDGAHAAAVLSIVQDPQDARCIVTAGMDASIVVWDLLTRKPIQTLKHHTKFVVRLAVSPTGEYMASIGYDKKLVVYRRMHHTRFSTTPVDGEEEEQAELQAGRYEKAFEMETRHNPEAILFVRAAAAPESPSEDTSYSAPHAGEVTIRAARRQRTWLCFTVRHDSFVHYLALPLLADSSLNSDDLADSLASTSLSCAPTPDWSVESFNTNPVASDLHVSWLPSGRACWLNSEDGALRLVDLRGKTRATVLAHGLVAQDQVAASWTRGGNPVIKDVVALDEHTLASCGFDHTIRITTIDPTHLS</sequence>
<dbReference type="Pfam" id="PF13622">
    <property type="entry name" value="4HBT_3"/>
    <property type="match status" value="1"/>
</dbReference>
<dbReference type="InterPro" id="IPR015943">
    <property type="entry name" value="WD40/YVTN_repeat-like_dom_sf"/>
</dbReference>
<dbReference type="InterPro" id="IPR003703">
    <property type="entry name" value="Acyl_CoA_thio"/>
</dbReference>
<dbReference type="Gene3D" id="2.130.10.10">
    <property type="entry name" value="YVTN repeat-like/Quinoprotein amine dehydrogenase"/>
    <property type="match status" value="1"/>
</dbReference>
<dbReference type="Pfam" id="PF20789">
    <property type="entry name" value="4HBT_3C"/>
    <property type="match status" value="1"/>
</dbReference>